<keyword evidence="3" id="KW-1185">Reference proteome</keyword>
<proteinExistence type="predicted"/>
<protein>
    <recommendedName>
        <fullName evidence="4">6-phospho-beta-glucosidase</fullName>
    </recommendedName>
</protein>
<dbReference type="AlphaFoldDB" id="A0A4R4PK26"/>
<comment type="caution">
    <text evidence="2">The sequence shown here is derived from an EMBL/GenBank/DDBJ whole genome shotgun (WGS) entry which is preliminary data.</text>
</comment>
<name>A0A4R4PK26_9ACTN</name>
<dbReference type="PANTHER" id="PTHR32092:SF5">
    <property type="entry name" value="6-PHOSPHO-BETA-GLUCOSIDASE"/>
    <property type="match status" value="1"/>
</dbReference>
<dbReference type="InterPro" id="IPR036291">
    <property type="entry name" value="NAD(P)-bd_dom_sf"/>
</dbReference>
<evidence type="ECO:0008006" key="4">
    <source>
        <dbReference type="Google" id="ProtNLM"/>
    </source>
</evidence>
<evidence type="ECO:0000256" key="1">
    <source>
        <dbReference type="ARBA" id="ARBA00023027"/>
    </source>
</evidence>
<dbReference type="Proteomes" id="UP000295075">
    <property type="component" value="Unassembled WGS sequence"/>
</dbReference>
<dbReference type="PANTHER" id="PTHR32092">
    <property type="entry name" value="6-PHOSPHO-BETA-GLUCOSIDASE-RELATED"/>
    <property type="match status" value="1"/>
</dbReference>
<sequence length="100" mass="10564">MRLTILGGGGFRVPLVYHALLNDHGPGRITEVKLYDTDARRLSAIATVLRQQALSLTSEDTPTPVSGSSDVAPVVTATTDLDEAIRGADFIFSAIRVGGL</sequence>
<evidence type="ECO:0000313" key="3">
    <source>
        <dbReference type="Proteomes" id="UP000295075"/>
    </source>
</evidence>
<dbReference type="GO" id="GO:0004553">
    <property type="term" value="F:hydrolase activity, hydrolyzing O-glycosyl compounds"/>
    <property type="evidence" value="ECO:0007669"/>
    <property type="project" value="InterPro"/>
</dbReference>
<keyword evidence="1" id="KW-0520">NAD</keyword>
<organism evidence="2 3">
    <name type="scientific">Kribbella albertanoniae</name>
    <dbReference type="NCBI Taxonomy" id="1266829"/>
    <lineage>
        <taxon>Bacteria</taxon>
        <taxon>Bacillati</taxon>
        <taxon>Actinomycetota</taxon>
        <taxon>Actinomycetes</taxon>
        <taxon>Propionibacteriales</taxon>
        <taxon>Kribbellaceae</taxon>
        <taxon>Kribbella</taxon>
    </lineage>
</organism>
<dbReference type="GO" id="GO:0005975">
    <property type="term" value="P:carbohydrate metabolic process"/>
    <property type="evidence" value="ECO:0007669"/>
    <property type="project" value="InterPro"/>
</dbReference>
<gene>
    <name evidence="2" type="ORF">E1261_30820</name>
</gene>
<dbReference type="SUPFAM" id="SSF51735">
    <property type="entry name" value="NAD(P)-binding Rossmann-fold domains"/>
    <property type="match status" value="1"/>
</dbReference>
<dbReference type="InterPro" id="IPR001088">
    <property type="entry name" value="Glyco_hydro_4"/>
</dbReference>
<dbReference type="Gene3D" id="3.40.50.720">
    <property type="entry name" value="NAD(P)-binding Rossmann-like Domain"/>
    <property type="match status" value="1"/>
</dbReference>
<evidence type="ECO:0000313" key="2">
    <source>
        <dbReference type="EMBL" id="TDC22441.1"/>
    </source>
</evidence>
<feature type="non-terminal residue" evidence="2">
    <location>
        <position position="100"/>
    </location>
</feature>
<dbReference type="Pfam" id="PF02056">
    <property type="entry name" value="Glyco_hydro_4"/>
    <property type="match status" value="1"/>
</dbReference>
<dbReference type="EMBL" id="SMKA01000190">
    <property type="protein sequence ID" value="TDC22441.1"/>
    <property type="molecule type" value="Genomic_DNA"/>
</dbReference>
<accession>A0A4R4PK26</accession>
<reference evidence="2 3" key="1">
    <citation type="submission" date="2019-03" db="EMBL/GenBank/DDBJ databases">
        <title>Draft genome sequences of novel Actinobacteria.</title>
        <authorList>
            <person name="Sahin N."/>
            <person name="Ay H."/>
            <person name="Saygin H."/>
        </authorList>
    </citation>
    <scope>NUCLEOTIDE SEQUENCE [LARGE SCALE GENOMIC DNA]</scope>
    <source>
        <strain evidence="2 3">JCM 30547</strain>
    </source>
</reference>